<dbReference type="RefSeq" id="WP_165142526.1">
    <property type="nucleotide sequence ID" value="NZ_JAALLT010000003.1"/>
</dbReference>
<accession>A0A6M1SWC9</accession>
<gene>
    <name evidence="4" type="ORF">G3570_11785</name>
</gene>
<dbReference type="AlphaFoldDB" id="A0A6M1SWC9"/>
<feature type="domain" description="Nudix hydrolase" evidence="3">
    <location>
        <begin position="2"/>
        <end position="136"/>
    </location>
</feature>
<dbReference type="InterPro" id="IPR015797">
    <property type="entry name" value="NUDIX_hydrolase-like_dom_sf"/>
</dbReference>
<dbReference type="InterPro" id="IPR020084">
    <property type="entry name" value="NUDIX_hydrolase_CS"/>
</dbReference>
<proteinExistence type="inferred from homology"/>
<sequence>MIEVTAAGGVLYRNSQKDSDPEILLMFRRGVWDLPKGKLEPGESVRDCARREVSEEIGSTVPEIEGQLCDTYHEYKEDDEEIGKTTHWYAMNLQNPDQQLEPEEREGIEKLEWVPAKLAMQRVGYENLVNVIEDFLRWYETEKLM</sequence>
<dbReference type="Gene3D" id="3.90.79.10">
    <property type="entry name" value="Nucleoside Triphosphate Pyrophosphohydrolase"/>
    <property type="match status" value="1"/>
</dbReference>
<dbReference type="InterPro" id="IPR051325">
    <property type="entry name" value="Nudix_hydrolase_domain"/>
</dbReference>
<dbReference type="CDD" id="cd03673">
    <property type="entry name" value="NUDIX_Ap6A_hydrolase"/>
    <property type="match status" value="1"/>
</dbReference>
<dbReference type="SUPFAM" id="SSF55811">
    <property type="entry name" value="Nudix"/>
    <property type="match status" value="1"/>
</dbReference>
<dbReference type="InterPro" id="IPR020476">
    <property type="entry name" value="Nudix_hydrolase"/>
</dbReference>
<dbReference type="PANTHER" id="PTHR21340">
    <property type="entry name" value="DIADENOSINE 5,5-P1,P4-TETRAPHOSPHATE PYROPHOSPHOHYDROLASE MUTT"/>
    <property type="match status" value="1"/>
</dbReference>
<organism evidence="4 5">
    <name type="scientific">Halalkalibaculum roseum</name>
    <dbReference type="NCBI Taxonomy" id="2709311"/>
    <lineage>
        <taxon>Bacteria</taxon>
        <taxon>Pseudomonadati</taxon>
        <taxon>Balneolota</taxon>
        <taxon>Balneolia</taxon>
        <taxon>Balneolales</taxon>
        <taxon>Balneolaceae</taxon>
        <taxon>Halalkalibaculum</taxon>
    </lineage>
</organism>
<dbReference type="Proteomes" id="UP000473278">
    <property type="component" value="Unassembled WGS sequence"/>
</dbReference>
<protein>
    <submittedName>
        <fullName evidence="4">NUDIX domain-containing protein</fullName>
    </submittedName>
</protein>
<dbReference type="EMBL" id="JAALLT010000003">
    <property type="protein sequence ID" value="NGP77320.1"/>
    <property type="molecule type" value="Genomic_DNA"/>
</dbReference>
<dbReference type="InterPro" id="IPR000086">
    <property type="entry name" value="NUDIX_hydrolase_dom"/>
</dbReference>
<dbReference type="PROSITE" id="PS51462">
    <property type="entry name" value="NUDIX"/>
    <property type="match status" value="1"/>
</dbReference>
<keyword evidence="5" id="KW-1185">Reference proteome</keyword>
<dbReference type="GO" id="GO:0006754">
    <property type="term" value="P:ATP biosynthetic process"/>
    <property type="evidence" value="ECO:0007669"/>
    <property type="project" value="TreeGrafter"/>
</dbReference>
<dbReference type="PRINTS" id="PR00502">
    <property type="entry name" value="NUDIXFAMILY"/>
</dbReference>
<dbReference type="PROSITE" id="PS00893">
    <property type="entry name" value="NUDIX_BOX"/>
    <property type="match status" value="1"/>
</dbReference>
<keyword evidence="1 2" id="KW-0378">Hydrolase</keyword>
<comment type="similarity">
    <text evidence="2">Belongs to the Nudix hydrolase family.</text>
</comment>
<evidence type="ECO:0000313" key="5">
    <source>
        <dbReference type="Proteomes" id="UP000473278"/>
    </source>
</evidence>
<name>A0A6M1SWC9_9BACT</name>
<evidence type="ECO:0000313" key="4">
    <source>
        <dbReference type="EMBL" id="NGP77320.1"/>
    </source>
</evidence>
<comment type="caution">
    <text evidence="4">The sequence shown here is derived from an EMBL/GenBank/DDBJ whole genome shotgun (WGS) entry which is preliminary data.</text>
</comment>
<evidence type="ECO:0000256" key="1">
    <source>
        <dbReference type="ARBA" id="ARBA00022801"/>
    </source>
</evidence>
<dbReference type="Pfam" id="PF00293">
    <property type="entry name" value="NUDIX"/>
    <property type="match status" value="1"/>
</dbReference>
<dbReference type="GO" id="GO:0004081">
    <property type="term" value="F:bis(5'-nucleosyl)-tetraphosphatase (asymmetrical) activity"/>
    <property type="evidence" value="ECO:0007669"/>
    <property type="project" value="TreeGrafter"/>
</dbReference>
<dbReference type="GO" id="GO:0006167">
    <property type="term" value="P:AMP biosynthetic process"/>
    <property type="evidence" value="ECO:0007669"/>
    <property type="project" value="TreeGrafter"/>
</dbReference>
<dbReference type="PANTHER" id="PTHR21340:SF0">
    <property type="entry name" value="BIS(5'-NUCLEOSYL)-TETRAPHOSPHATASE [ASYMMETRICAL]"/>
    <property type="match status" value="1"/>
</dbReference>
<reference evidence="4 5" key="1">
    <citation type="submission" date="2020-02" db="EMBL/GenBank/DDBJ databases">
        <title>Balneolaceae bacterium YR4-1, complete genome.</title>
        <authorList>
            <person name="Li Y."/>
            <person name="Wu S."/>
        </authorList>
    </citation>
    <scope>NUCLEOTIDE SEQUENCE [LARGE SCALE GENOMIC DNA]</scope>
    <source>
        <strain evidence="4 5">YR4-1</strain>
    </source>
</reference>
<evidence type="ECO:0000256" key="2">
    <source>
        <dbReference type="RuleBase" id="RU003476"/>
    </source>
</evidence>
<evidence type="ECO:0000259" key="3">
    <source>
        <dbReference type="PROSITE" id="PS51462"/>
    </source>
</evidence>